<organism evidence="1 2">
    <name type="scientific">Diphasiastrum complanatum</name>
    <name type="common">Issler's clubmoss</name>
    <name type="synonym">Lycopodium complanatum</name>
    <dbReference type="NCBI Taxonomy" id="34168"/>
    <lineage>
        <taxon>Eukaryota</taxon>
        <taxon>Viridiplantae</taxon>
        <taxon>Streptophyta</taxon>
        <taxon>Embryophyta</taxon>
        <taxon>Tracheophyta</taxon>
        <taxon>Lycopodiopsida</taxon>
        <taxon>Lycopodiales</taxon>
        <taxon>Lycopodiaceae</taxon>
        <taxon>Lycopodioideae</taxon>
        <taxon>Diphasiastrum</taxon>
    </lineage>
</organism>
<dbReference type="Proteomes" id="UP001162992">
    <property type="component" value="Chromosome 6"/>
</dbReference>
<dbReference type="EMBL" id="CM055097">
    <property type="protein sequence ID" value="KAJ7553874.1"/>
    <property type="molecule type" value="Genomic_DNA"/>
</dbReference>
<evidence type="ECO:0000313" key="2">
    <source>
        <dbReference type="Proteomes" id="UP001162992"/>
    </source>
</evidence>
<evidence type="ECO:0000313" key="1">
    <source>
        <dbReference type="EMBL" id="KAJ7553874.1"/>
    </source>
</evidence>
<sequence>MVDRTRPSTARAFSRVSDLTIYCAFSNQEDHTWPSKSQMDQIAFGGPHSAICYAFSTLRVFKSAPTAHPFDHLLPNQTFSAFIVLVSEGHAILLGAEEAFGEKIFFASSAMGFHYYVGNGFSKLVVAVYDPTCGLWAIAGRAFVYSANTVHLNPTILGSKKSTFLEKEGAFFRSTMMLNLHLALSCCSLQKVDLIFLKNG</sequence>
<reference evidence="2" key="1">
    <citation type="journal article" date="2024" name="Proc. Natl. Acad. Sci. U.S.A.">
        <title>Extraordinary preservation of gene collinearity over three hundred million years revealed in homosporous lycophytes.</title>
        <authorList>
            <person name="Li C."/>
            <person name="Wickell D."/>
            <person name="Kuo L.Y."/>
            <person name="Chen X."/>
            <person name="Nie B."/>
            <person name="Liao X."/>
            <person name="Peng D."/>
            <person name="Ji J."/>
            <person name="Jenkins J."/>
            <person name="Williams M."/>
            <person name="Shu S."/>
            <person name="Plott C."/>
            <person name="Barry K."/>
            <person name="Rajasekar S."/>
            <person name="Grimwood J."/>
            <person name="Han X."/>
            <person name="Sun S."/>
            <person name="Hou Z."/>
            <person name="He W."/>
            <person name="Dai G."/>
            <person name="Sun C."/>
            <person name="Schmutz J."/>
            <person name="Leebens-Mack J.H."/>
            <person name="Li F.W."/>
            <person name="Wang L."/>
        </authorList>
    </citation>
    <scope>NUCLEOTIDE SEQUENCE [LARGE SCALE GENOMIC DNA]</scope>
    <source>
        <strain evidence="2">cv. PW_Plant_1</strain>
    </source>
</reference>
<name>A0ACC2DHQ2_DIPCM</name>
<accession>A0ACC2DHQ2</accession>
<gene>
    <name evidence="1" type="ORF">O6H91_06G116400</name>
</gene>
<comment type="caution">
    <text evidence="1">The sequence shown here is derived from an EMBL/GenBank/DDBJ whole genome shotgun (WGS) entry which is preliminary data.</text>
</comment>
<keyword evidence="2" id="KW-1185">Reference proteome</keyword>
<proteinExistence type="predicted"/>
<protein>
    <submittedName>
        <fullName evidence="1">Uncharacterized protein</fullName>
    </submittedName>
</protein>